<dbReference type="InterPro" id="IPR000847">
    <property type="entry name" value="LysR_HTH_N"/>
</dbReference>
<comment type="caution">
    <text evidence="7">The sequence shown here is derived from an EMBL/GenBank/DDBJ whole genome shotgun (WGS) entry which is preliminary data.</text>
</comment>
<evidence type="ECO:0000259" key="6">
    <source>
        <dbReference type="PROSITE" id="PS50931"/>
    </source>
</evidence>
<dbReference type="InterPro" id="IPR005119">
    <property type="entry name" value="LysR_subst-bd"/>
</dbReference>
<dbReference type="CDD" id="cd08471">
    <property type="entry name" value="PBP2_CrgA_like_2"/>
    <property type="match status" value="1"/>
</dbReference>
<dbReference type="PANTHER" id="PTHR30537:SF5">
    <property type="entry name" value="HTH-TYPE TRANSCRIPTIONAL ACTIVATOR TTDR-RELATED"/>
    <property type="match status" value="1"/>
</dbReference>
<protein>
    <recommendedName>
        <fullName evidence="6">HTH lysR-type domain-containing protein</fullName>
    </recommendedName>
</protein>
<evidence type="ECO:0000256" key="3">
    <source>
        <dbReference type="ARBA" id="ARBA00023125"/>
    </source>
</evidence>
<proteinExistence type="inferred from homology"/>
<dbReference type="EMBL" id="NRSG01000113">
    <property type="protein sequence ID" value="MBK1659633.1"/>
    <property type="molecule type" value="Genomic_DNA"/>
</dbReference>
<organism evidence="7 8">
    <name type="scientific">Paracraurococcus ruber</name>
    <dbReference type="NCBI Taxonomy" id="77675"/>
    <lineage>
        <taxon>Bacteria</taxon>
        <taxon>Pseudomonadati</taxon>
        <taxon>Pseudomonadota</taxon>
        <taxon>Alphaproteobacteria</taxon>
        <taxon>Acetobacterales</taxon>
        <taxon>Roseomonadaceae</taxon>
        <taxon>Paracraurococcus</taxon>
    </lineage>
</organism>
<feature type="region of interest" description="Disordered" evidence="5">
    <location>
        <begin position="1"/>
        <end position="46"/>
    </location>
</feature>
<evidence type="ECO:0000256" key="1">
    <source>
        <dbReference type="ARBA" id="ARBA00009437"/>
    </source>
</evidence>
<sequence>MPTASSSTESPSADGPPGAPARLTPTRGPERQSTRPQTATPPPAGINRIARLVSVGTGGWLHSEWAAGFIGIRKLEARLGTRLLTRTTRSVSLTDAGEAYAAACRDILERVEEAERAASAEYRAPRGELTVTGSTTFGRRYLTPIALDFLGAYPDIVLNLRLSDRVLDLHQEHVDVGVRLGPLPDSALVARRVGEIRRVIVASPEYLARRGTPQAPSDLARHDCLEYLGSRSYFWDTFEEGIAEALRPRLRIDAAEPLVDAAMAGAGIGSFFSFHVAAAVRTGQLVPVLRGFEPLPLPAHLVYLGGGPLPLKVRAFLDFTAPRLKAALEADLV</sequence>
<dbReference type="Pfam" id="PF00126">
    <property type="entry name" value="HTH_1"/>
    <property type="match status" value="1"/>
</dbReference>
<dbReference type="SUPFAM" id="SSF46785">
    <property type="entry name" value="Winged helix' DNA-binding domain"/>
    <property type="match status" value="1"/>
</dbReference>
<dbReference type="InterPro" id="IPR058163">
    <property type="entry name" value="LysR-type_TF_proteobact-type"/>
</dbReference>
<evidence type="ECO:0000313" key="8">
    <source>
        <dbReference type="Proteomes" id="UP000697995"/>
    </source>
</evidence>
<dbReference type="Proteomes" id="UP000697995">
    <property type="component" value="Unassembled WGS sequence"/>
</dbReference>
<dbReference type="PANTHER" id="PTHR30537">
    <property type="entry name" value="HTH-TYPE TRANSCRIPTIONAL REGULATOR"/>
    <property type="match status" value="1"/>
</dbReference>
<keyword evidence="8" id="KW-1185">Reference proteome</keyword>
<keyword evidence="3" id="KW-0238">DNA-binding</keyword>
<comment type="similarity">
    <text evidence="1">Belongs to the LysR transcriptional regulatory family.</text>
</comment>
<dbReference type="SUPFAM" id="SSF53850">
    <property type="entry name" value="Periplasmic binding protein-like II"/>
    <property type="match status" value="1"/>
</dbReference>
<keyword evidence="2" id="KW-0805">Transcription regulation</keyword>
<evidence type="ECO:0000256" key="5">
    <source>
        <dbReference type="SAM" id="MobiDB-lite"/>
    </source>
</evidence>
<dbReference type="Gene3D" id="1.10.10.10">
    <property type="entry name" value="Winged helix-like DNA-binding domain superfamily/Winged helix DNA-binding domain"/>
    <property type="match status" value="1"/>
</dbReference>
<evidence type="ECO:0000313" key="7">
    <source>
        <dbReference type="EMBL" id="MBK1659633.1"/>
    </source>
</evidence>
<gene>
    <name evidence="7" type="ORF">CKO45_15480</name>
</gene>
<accession>A0ABS1CYM2</accession>
<feature type="domain" description="HTH lysR-type" evidence="6">
    <location>
        <begin position="72"/>
        <end position="94"/>
    </location>
</feature>
<dbReference type="PROSITE" id="PS50931">
    <property type="entry name" value="HTH_LYSR"/>
    <property type="match status" value="1"/>
</dbReference>
<dbReference type="InterPro" id="IPR036390">
    <property type="entry name" value="WH_DNA-bd_sf"/>
</dbReference>
<reference evidence="7 8" key="1">
    <citation type="journal article" date="2020" name="Microorganisms">
        <title>Osmotic Adaptation and Compatible Solute Biosynthesis of Phototrophic Bacteria as Revealed from Genome Analyses.</title>
        <authorList>
            <person name="Imhoff J.F."/>
            <person name="Rahn T."/>
            <person name="Kunzel S."/>
            <person name="Keller A."/>
            <person name="Neulinger S.C."/>
        </authorList>
    </citation>
    <scope>NUCLEOTIDE SEQUENCE [LARGE SCALE GENOMIC DNA]</scope>
    <source>
        <strain evidence="7 8">DSM 15382</strain>
    </source>
</reference>
<dbReference type="InterPro" id="IPR036388">
    <property type="entry name" value="WH-like_DNA-bd_sf"/>
</dbReference>
<dbReference type="Gene3D" id="3.40.190.290">
    <property type="match status" value="1"/>
</dbReference>
<feature type="compositionally biased region" description="Low complexity" evidence="5">
    <location>
        <begin position="1"/>
        <end position="16"/>
    </location>
</feature>
<evidence type="ECO:0000256" key="4">
    <source>
        <dbReference type="ARBA" id="ARBA00023163"/>
    </source>
</evidence>
<dbReference type="Pfam" id="PF03466">
    <property type="entry name" value="LysR_substrate"/>
    <property type="match status" value="1"/>
</dbReference>
<keyword evidence="4" id="KW-0804">Transcription</keyword>
<evidence type="ECO:0000256" key="2">
    <source>
        <dbReference type="ARBA" id="ARBA00023015"/>
    </source>
</evidence>
<name>A0ABS1CYM2_9PROT</name>